<feature type="domain" description="GGDEF" evidence="5">
    <location>
        <begin position="276"/>
        <end position="413"/>
    </location>
</feature>
<reference evidence="6 7" key="1">
    <citation type="submission" date="2016-10" db="EMBL/GenBank/DDBJ databases">
        <authorList>
            <person name="de Groot N.N."/>
        </authorList>
    </citation>
    <scope>NUCLEOTIDE SEQUENCE [LARGE SCALE GENOMIC DNA]</scope>
    <source>
        <strain evidence="6 7">ATCC 35958</strain>
    </source>
</reference>
<keyword evidence="3" id="KW-0175">Coiled coil</keyword>
<dbReference type="AlphaFoldDB" id="A0A1H9HMI2"/>
<dbReference type="InterPro" id="IPR050469">
    <property type="entry name" value="Diguanylate_Cyclase"/>
</dbReference>
<dbReference type="SMART" id="SM00267">
    <property type="entry name" value="GGDEF"/>
    <property type="match status" value="1"/>
</dbReference>
<dbReference type="PANTHER" id="PTHR45138:SF9">
    <property type="entry name" value="DIGUANYLATE CYCLASE DGCM-RELATED"/>
    <property type="match status" value="1"/>
</dbReference>
<dbReference type="EMBL" id="FOGD01000002">
    <property type="protein sequence ID" value="SEQ63508.1"/>
    <property type="molecule type" value="Genomic_DNA"/>
</dbReference>
<dbReference type="GO" id="GO:0005886">
    <property type="term" value="C:plasma membrane"/>
    <property type="evidence" value="ECO:0007669"/>
    <property type="project" value="TreeGrafter"/>
</dbReference>
<keyword evidence="4" id="KW-0472">Membrane</keyword>
<name>A0A1H9HMI2_9BURK</name>
<dbReference type="Pfam" id="PF00990">
    <property type="entry name" value="GGDEF"/>
    <property type="match status" value="1"/>
</dbReference>
<dbReference type="GO" id="GO:0043709">
    <property type="term" value="P:cell adhesion involved in single-species biofilm formation"/>
    <property type="evidence" value="ECO:0007669"/>
    <property type="project" value="TreeGrafter"/>
</dbReference>
<feature type="transmembrane region" description="Helical" evidence="4">
    <location>
        <begin position="6"/>
        <end position="26"/>
    </location>
</feature>
<feature type="transmembrane region" description="Helical" evidence="4">
    <location>
        <begin position="185"/>
        <end position="207"/>
    </location>
</feature>
<protein>
    <recommendedName>
        <fullName evidence="1">diguanylate cyclase</fullName>
        <ecNumber evidence="1">2.7.7.65</ecNumber>
    </recommendedName>
</protein>
<proteinExistence type="predicted"/>
<evidence type="ECO:0000313" key="6">
    <source>
        <dbReference type="EMBL" id="SEQ63508.1"/>
    </source>
</evidence>
<dbReference type="CDD" id="cd01949">
    <property type="entry name" value="GGDEF"/>
    <property type="match status" value="1"/>
</dbReference>
<comment type="catalytic activity">
    <reaction evidence="2">
        <text>2 GTP = 3',3'-c-di-GMP + 2 diphosphate</text>
        <dbReference type="Rhea" id="RHEA:24898"/>
        <dbReference type="ChEBI" id="CHEBI:33019"/>
        <dbReference type="ChEBI" id="CHEBI:37565"/>
        <dbReference type="ChEBI" id="CHEBI:58805"/>
        <dbReference type="EC" id="2.7.7.65"/>
    </reaction>
</comment>
<evidence type="ECO:0000313" key="7">
    <source>
        <dbReference type="Proteomes" id="UP000199766"/>
    </source>
</evidence>
<dbReference type="OrthoDB" id="9813903at2"/>
<dbReference type="STRING" id="180197.SAMN02982919_00857"/>
<sequence>MTIGTSFLLIILASVVLAMALAVVSYRRTGTHVLHIWASGLVVHAIAYVLFALRGQINDGLSIVLANTLLAFMFILFALGVARFQQRPLAPLLLWGPMVVVPLLFTVLLPYSEARVVLGGVIFSAQAGLAVLLLWQQRQQTPGRGQYILMAGFFLVISVFSLRAVATLTGYVKMTSILDENPVQYLSFLTVIVCLMLLAMGLVLMVYERLETALLDSQALLQEQNQELAQYAIDLKRANQQLETLSITDGLTGLFNRRHFDHLLETQWAQAARQGGVFSVLMTDVDCFKKFNDHYGHQAGDACLVQVAQVLQNLTLRAGDVVARYGGEEFVLLLGGSAQPAAAGAVADALCQAVQALHIPHTKSPWGYVTISVGVASVMATPQGSVDQVLKLADDALYAAKAAGRNRVCTAASLKASPHALEIAH</sequence>
<dbReference type="GO" id="GO:0052621">
    <property type="term" value="F:diguanylate cyclase activity"/>
    <property type="evidence" value="ECO:0007669"/>
    <property type="project" value="UniProtKB-EC"/>
</dbReference>
<evidence type="ECO:0000256" key="1">
    <source>
        <dbReference type="ARBA" id="ARBA00012528"/>
    </source>
</evidence>
<dbReference type="RefSeq" id="WP_091453401.1">
    <property type="nucleotide sequence ID" value="NZ_FOGD01000002.1"/>
</dbReference>
<dbReference type="Proteomes" id="UP000199766">
    <property type="component" value="Unassembled WGS sequence"/>
</dbReference>
<feature type="coiled-coil region" evidence="3">
    <location>
        <begin position="207"/>
        <end position="248"/>
    </location>
</feature>
<dbReference type="InterPro" id="IPR029787">
    <property type="entry name" value="Nucleotide_cyclase"/>
</dbReference>
<evidence type="ECO:0000256" key="3">
    <source>
        <dbReference type="SAM" id="Coils"/>
    </source>
</evidence>
<dbReference type="GO" id="GO:1902201">
    <property type="term" value="P:negative regulation of bacterial-type flagellum-dependent cell motility"/>
    <property type="evidence" value="ECO:0007669"/>
    <property type="project" value="TreeGrafter"/>
</dbReference>
<organism evidence="6 7">
    <name type="scientific">Giesbergeria anulus</name>
    <dbReference type="NCBI Taxonomy" id="180197"/>
    <lineage>
        <taxon>Bacteria</taxon>
        <taxon>Pseudomonadati</taxon>
        <taxon>Pseudomonadota</taxon>
        <taxon>Betaproteobacteria</taxon>
        <taxon>Burkholderiales</taxon>
        <taxon>Comamonadaceae</taxon>
        <taxon>Giesbergeria</taxon>
    </lineage>
</organism>
<feature type="transmembrane region" description="Helical" evidence="4">
    <location>
        <begin position="33"/>
        <end position="51"/>
    </location>
</feature>
<dbReference type="InterPro" id="IPR043128">
    <property type="entry name" value="Rev_trsase/Diguanyl_cyclase"/>
</dbReference>
<evidence type="ECO:0000256" key="2">
    <source>
        <dbReference type="ARBA" id="ARBA00034247"/>
    </source>
</evidence>
<keyword evidence="4" id="KW-0812">Transmembrane</keyword>
<feature type="transmembrane region" description="Helical" evidence="4">
    <location>
        <begin position="63"/>
        <end position="82"/>
    </location>
</feature>
<dbReference type="PROSITE" id="PS50887">
    <property type="entry name" value="GGDEF"/>
    <property type="match status" value="1"/>
</dbReference>
<dbReference type="EC" id="2.7.7.65" evidence="1"/>
<dbReference type="PANTHER" id="PTHR45138">
    <property type="entry name" value="REGULATORY COMPONENTS OF SENSORY TRANSDUCTION SYSTEM"/>
    <property type="match status" value="1"/>
</dbReference>
<accession>A0A1H9HMI2</accession>
<feature type="transmembrane region" description="Helical" evidence="4">
    <location>
        <begin position="147"/>
        <end position="165"/>
    </location>
</feature>
<feature type="transmembrane region" description="Helical" evidence="4">
    <location>
        <begin position="89"/>
        <end position="111"/>
    </location>
</feature>
<dbReference type="Gene3D" id="3.30.70.270">
    <property type="match status" value="1"/>
</dbReference>
<dbReference type="NCBIfam" id="TIGR00254">
    <property type="entry name" value="GGDEF"/>
    <property type="match status" value="1"/>
</dbReference>
<feature type="transmembrane region" description="Helical" evidence="4">
    <location>
        <begin position="117"/>
        <end position="135"/>
    </location>
</feature>
<evidence type="ECO:0000259" key="5">
    <source>
        <dbReference type="PROSITE" id="PS50887"/>
    </source>
</evidence>
<gene>
    <name evidence="6" type="ORF">SAMN02982919_00857</name>
</gene>
<evidence type="ECO:0000256" key="4">
    <source>
        <dbReference type="SAM" id="Phobius"/>
    </source>
</evidence>
<dbReference type="FunFam" id="3.30.70.270:FF:000001">
    <property type="entry name" value="Diguanylate cyclase domain protein"/>
    <property type="match status" value="1"/>
</dbReference>
<keyword evidence="4" id="KW-1133">Transmembrane helix</keyword>
<dbReference type="SUPFAM" id="SSF55073">
    <property type="entry name" value="Nucleotide cyclase"/>
    <property type="match status" value="1"/>
</dbReference>
<keyword evidence="7" id="KW-1185">Reference proteome</keyword>
<dbReference type="InterPro" id="IPR000160">
    <property type="entry name" value="GGDEF_dom"/>
</dbReference>